<dbReference type="AlphaFoldDB" id="A0A9X1PTS8"/>
<organism evidence="2 3">
    <name type="scientific">Streptomyces muensis</name>
    <dbReference type="NCBI Taxonomy" id="1077944"/>
    <lineage>
        <taxon>Bacteria</taxon>
        <taxon>Bacillati</taxon>
        <taxon>Actinomycetota</taxon>
        <taxon>Actinomycetes</taxon>
        <taxon>Kitasatosporales</taxon>
        <taxon>Streptomycetaceae</taxon>
        <taxon>Streptomyces</taxon>
    </lineage>
</organism>
<comment type="caution">
    <text evidence="2">The sequence shown here is derived from an EMBL/GenBank/DDBJ whole genome shotgun (WGS) entry which is preliminary data.</text>
</comment>
<accession>A0A9X1PTS8</accession>
<dbReference type="Pfam" id="PF03771">
    <property type="entry name" value="SPDY"/>
    <property type="match status" value="1"/>
</dbReference>
<dbReference type="RefSeq" id="WP_234760697.1">
    <property type="nucleotide sequence ID" value="NZ_JAKEIP010000005.1"/>
</dbReference>
<gene>
    <name evidence="2" type="ORF">L0P92_02215</name>
</gene>
<name>A0A9X1PTS8_STRM4</name>
<keyword evidence="3" id="KW-1185">Reference proteome</keyword>
<reference evidence="2" key="1">
    <citation type="submission" date="2022-01" db="EMBL/GenBank/DDBJ databases">
        <title>Draft Genome Sequences of Seven Type Strains of the Genus Streptomyces.</title>
        <authorList>
            <person name="Aziz S."/>
            <person name="Coretto E."/>
            <person name="Chronakova A."/>
            <person name="Sproer C."/>
            <person name="Huber K."/>
            <person name="Nouioui I."/>
            <person name="Gross H."/>
        </authorList>
    </citation>
    <scope>NUCLEOTIDE SEQUENCE</scope>
    <source>
        <strain evidence="2">DSM 103493</strain>
    </source>
</reference>
<evidence type="ECO:0000259" key="1">
    <source>
        <dbReference type="Pfam" id="PF03771"/>
    </source>
</evidence>
<evidence type="ECO:0000313" key="3">
    <source>
        <dbReference type="Proteomes" id="UP001139384"/>
    </source>
</evidence>
<sequence length="130" mass="13363">MTTTNVPALLADEGDPAVAFKVLTAAGWTPHTDPSSNTQVVAPGGQARLVFQPEAAEYASTDVLWKVQAVGFLPGEPGHAVVAKPRFWTATFTGEVPVELIGAFLERLVAPTGIDRGPITAPGEGASAAA</sequence>
<feature type="domain" description="DUF317" evidence="1">
    <location>
        <begin position="43"/>
        <end position="113"/>
    </location>
</feature>
<evidence type="ECO:0000313" key="2">
    <source>
        <dbReference type="EMBL" id="MCF1592385.1"/>
    </source>
</evidence>
<dbReference type="EMBL" id="JAKEIP010000005">
    <property type="protein sequence ID" value="MCF1592385.1"/>
    <property type="molecule type" value="Genomic_DNA"/>
</dbReference>
<dbReference type="InterPro" id="IPR005523">
    <property type="entry name" value="DUF317_SPDY"/>
</dbReference>
<proteinExistence type="predicted"/>
<protein>
    <submittedName>
        <fullName evidence="2">DUF317 domain-containing protein</fullName>
    </submittedName>
</protein>
<dbReference type="Proteomes" id="UP001139384">
    <property type="component" value="Unassembled WGS sequence"/>
</dbReference>